<comment type="caution">
    <text evidence="1">The sequence shown here is derived from an EMBL/GenBank/DDBJ whole genome shotgun (WGS) entry which is preliminary data.</text>
</comment>
<dbReference type="EMBL" id="QKYN01000220">
    <property type="protein sequence ID" value="RAG80528.1"/>
    <property type="molecule type" value="Genomic_DNA"/>
</dbReference>
<evidence type="ECO:0000313" key="1">
    <source>
        <dbReference type="EMBL" id="RAG80528.1"/>
    </source>
</evidence>
<dbReference type="RefSeq" id="WP_111507761.1">
    <property type="nucleotide sequence ID" value="NZ_QKYN01000220.1"/>
</dbReference>
<dbReference type="OrthoDB" id="3852994at2"/>
<evidence type="ECO:0000313" key="2">
    <source>
        <dbReference type="Proteomes" id="UP000248889"/>
    </source>
</evidence>
<accession>A0A2X0IZT9</accession>
<sequence>MTPSELQQLLIERTPAIPGIADAAKRDDDSPYGLTVTLTDGGRVWWSITGASGPAPASATTADSGDIDATAVEVPDLTGTSVPVAHVEQALVATATGADDPSSGVVRADRYSLRPNPPAVRYGATLECRDGWKLFLSCYGTARPGRTKPEQPYQPLSHV</sequence>
<dbReference type="AlphaFoldDB" id="A0A2X0IZT9"/>
<reference evidence="1 2" key="1">
    <citation type="submission" date="2018-06" db="EMBL/GenBank/DDBJ databases">
        <title>Streptacidiphilus pinicola sp. nov., isolated from pine grove soil.</title>
        <authorList>
            <person name="Roh S.G."/>
            <person name="Park S."/>
            <person name="Kim M.-K."/>
            <person name="Yun B.-R."/>
            <person name="Park J."/>
            <person name="Kim M.J."/>
            <person name="Kim Y.S."/>
            <person name="Kim S.B."/>
        </authorList>
    </citation>
    <scope>NUCLEOTIDE SEQUENCE [LARGE SCALE GENOMIC DNA]</scope>
    <source>
        <strain evidence="1 2">MMS16-CNU450</strain>
    </source>
</reference>
<name>A0A2X0IZT9_9ACTN</name>
<gene>
    <name evidence="1" type="ORF">DN069_37685</name>
</gene>
<proteinExistence type="predicted"/>
<protein>
    <submittedName>
        <fullName evidence="1">Uncharacterized protein</fullName>
    </submittedName>
</protein>
<dbReference type="Proteomes" id="UP000248889">
    <property type="component" value="Unassembled WGS sequence"/>
</dbReference>
<keyword evidence="2" id="KW-1185">Reference proteome</keyword>
<organism evidence="1 2">
    <name type="scientific">Streptacidiphilus pinicola</name>
    <dbReference type="NCBI Taxonomy" id="2219663"/>
    <lineage>
        <taxon>Bacteria</taxon>
        <taxon>Bacillati</taxon>
        <taxon>Actinomycetota</taxon>
        <taxon>Actinomycetes</taxon>
        <taxon>Kitasatosporales</taxon>
        <taxon>Streptomycetaceae</taxon>
        <taxon>Streptacidiphilus</taxon>
    </lineage>
</organism>